<keyword evidence="8" id="KW-0028">Amino-acid biosynthesis</keyword>
<protein>
    <recommendedName>
        <fullName evidence="8">Carbamoyl phosphate synthase small chain</fullName>
        <ecNumber evidence="8">6.3.5.5</ecNumber>
    </recommendedName>
    <alternativeName>
        <fullName evidence="8">Carbamoyl phosphate synthetase glutamine chain</fullName>
    </alternativeName>
</protein>
<dbReference type="HAMAP" id="MF_01209">
    <property type="entry name" value="CPSase_S_chain"/>
    <property type="match status" value="1"/>
</dbReference>
<comment type="similarity">
    <text evidence="2 8">Belongs to the CarA family.</text>
</comment>
<evidence type="ECO:0000256" key="5">
    <source>
        <dbReference type="ARBA" id="ARBA00022840"/>
    </source>
</evidence>
<feature type="active site" evidence="8">
    <location>
        <position position="334"/>
    </location>
</feature>
<dbReference type="SMART" id="SM01097">
    <property type="entry name" value="CPSase_sm_chain"/>
    <property type="match status" value="1"/>
</dbReference>
<proteinExistence type="inferred from homology"/>
<comment type="catalytic activity">
    <reaction evidence="8">
        <text>L-glutamine + H2O = L-glutamate + NH4(+)</text>
        <dbReference type="Rhea" id="RHEA:15889"/>
        <dbReference type="ChEBI" id="CHEBI:15377"/>
        <dbReference type="ChEBI" id="CHEBI:28938"/>
        <dbReference type="ChEBI" id="CHEBI:29985"/>
        <dbReference type="ChEBI" id="CHEBI:58359"/>
    </reaction>
</comment>
<dbReference type="EC" id="6.3.5.5" evidence="8"/>
<evidence type="ECO:0000259" key="9">
    <source>
        <dbReference type="SMART" id="SM01097"/>
    </source>
</evidence>
<comment type="pathway">
    <text evidence="1 8">Amino-acid biosynthesis; L-arginine biosynthesis; carbamoyl phosphate from bicarbonate: step 1/1.</text>
</comment>
<dbReference type="EMBL" id="AYZO01000032">
    <property type="protein sequence ID" value="KRN10290.1"/>
    <property type="molecule type" value="Genomic_DNA"/>
</dbReference>
<feature type="region of interest" description="CPSase" evidence="8">
    <location>
        <begin position="1"/>
        <end position="172"/>
    </location>
</feature>
<feature type="binding site" evidence="8">
    <location>
        <position position="249"/>
    </location>
    <ligand>
        <name>L-glutamine</name>
        <dbReference type="ChEBI" id="CHEBI:58359"/>
    </ligand>
</feature>
<keyword evidence="5 8" id="KW-0067">ATP-binding</keyword>
<dbReference type="InterPro" id="IPR002474">
    <property type="entry name" value="CarbamoylP_synth_ssu_N"/>
</dbReference>
<feature type="binding site" evidence="8">
    <location>
        <position position="293"/>
    </location>
    <ligand>
        <name>L-glutamine</name>
        <dbReference type="ChEBI" id="CHEBI:58359"/>
    </ligand>
</feature>
<sequence>MNKMRYLVLEDGSVYAGEGFGAEVDTDGEVVFTTGMTGYQEAITDQSYANQILVFTNPLIGNYGVTLADFESIKPEVKGVICHQVARRPDNWRMQTSLPDFLKQIGVPGIQGIDTRALVKKLRIHGTLKGRITDHVEATDEIAQELQAKDVTKGIIDVVSTKTAYPVPGSKRNVVVIDFGIKHSILRELAKRDCNCFVLPYTATAQEVLNMHPDGVLLSNGPGDPLEMMDAAAMVREIEQVVPVFGICMGHQVFALANGAKTYKMKFGHRGFNHPVREIATGNIGFTSQNHGYAVDGDSIPDDLMVTHVEVNDGTVEGLRHKHYPAFSVQFHPDATPGPHDEESLFDDFMDMIDQRKEAKQNA</sequence>
<dbReference type="CDD" id="cd01744">
    <property type="entry name" value="GATase1_CPSase"/>
    <property type="match status" value="1"/>
</dbReference>
<dbReference type="PRINTS" id="PR00097">
    <property type="entry name" value="ANTSNTHASEII"/>
</dbReference>
<dbReference type="InterPro" id="IPR036480">
    <property type="entry name" value="CarbP_synth_ssu_N_sf"/>
</dbReference>
<comment type="function">
    <text evidence="8">Small subunit of the glutamine-dependent carbamoyl phosphate synthetase (CPSase). CPSase catalyzes the formation of carbamoyl phosphate from the ammonia moiety of glutamine, carbonate, and phosphate donated by ATP, constituting the first step of 2 biosynthetic pathways, one leading to arginine and/or urea and the other to pyrimidine nucleotides. The small subunit (glutamine amidotransferase) binds and cleaves glutamine to supply the large subunit with the substrate ammonia.</text>
</comment>
<evidence type="ECO:0000313" key="11">
    <source>
        <dbReference type="Proteomes" id="UP000051521"/>
    </source>
</evidence>
<feature type="binding site" evidence="8">
    <location>
        <position position="290"/>
    </location>
    <ligand>
        <name>L-glutamine</name>
        <dbReference type="ChEBI" id="CHEBI:58359"/>
    </ligand>
</feature>
<keyword evidence="3 8" id="KW-0436">Ligase</keyword>
<evidence type="ECO:0000256" key="6">
    <source>
        <dbReference type="ARBA" id="ARBA00022962"/>
    </source>
</evidence>
<dbReference type="InterPro" id="IPR050472">
    <property type="entry name" value="Anth_synth/Amidotransfase"/>
</dbReference>
<dbReference type="SUPFAM" id="SSF52317">
    <property type="entry name" value="Class I glutamine amidotransferase-like"/>
    <property type="match status" value="1"/>
</dbReference>
<evidence type="ECO:0000256" key="4">
    <source>
        <dbReference type="ARBA" id="ARBA00022741"/>
    </source>
</evidence>
<name>A0ABR5PTY7_9LACO</name>
<dbReference type="PROSITE" id="PS51273">
    <property type="entry name" value="GATASE_TYPE_1"/>
    <property type="match status" value="1"/>
</dbReference>
<organism evidence="10 11">
    <name type="scientific">Lactobacillus gigeriorum DSM 23908 = CRBIP 24.85</name>
    <dbReference type="NCBI Taxonomy" id="1423751"/>
    <lineage>
        <taxon>Bacteria</taxon>
        <taxon>Bacillati</taxon>
        <taxon>Bacillota</taxon>
        <taxon>Bacilli</taxon>
        <taxon>Lactobacillales</taxon>
        <taxon>Lactobacillaceae</taxon>
        <taxon>Lactobacillus</taxon>
    </lineage>
</organism>
<dbReference type="PRINTS" id="PR00096">
    <property type="entry name" value="GATASE"/>
</dbReference>
<comment type="pathway">
    <text evidence="8">Pyrimidine metabolism; UMP biosynthesis via de novo pathway; (S)-dihydroorotate from bicarbonate: step 1/3.</text>
</comment>
<dbReference type="SUPFAM" id="SSF52021">
    <property type="entry name" value="Carbamoyl phosphate synthetase, small subunit N-terminal domain"/>
    <property type="match status" value="1"/>
</dbReference>
<feature type="binding site" evidence="8">
    <location>
        <position position="252"/>
    </location>
    <ligand>
        <name>L-glutamine</name>
        <dbReference type="ChEBI" id="CHEBI:58359"/>
    </ligand>
</feature>
<evidence type="ECO:0000256" key="2">
    <source>
        <dbReference type="ARBA" id="ARBA00007800"/>
    </source>
</evidence>
<dbReference type="PANTHER" id="PTHR43418:SF7">
    <property type="entry name" value="CARBAMOYL-PHOSPHATE SYNTHASE SMALL CHAIN"/>
    <property type="match status" value="1"/>
</dbReference>
<dbReference type="InterPro" id="IPR035686">
    <property type="entry name" value="CPSase_GATase1"/>
</dbReference>
<feature type="active site" evidence="8">
    <location>
        <position position="332"/>
    </location>
</feature>
<comment type="catalytic activity">
    <reaction evidence="7 8">
        <text>hydrogencarbonate + L-glutamine + 2 ATP + H2O = carbamoyl phosphate + L-glutamate + 2 ADP + phosphate + 2 H(+)</text>
        <dbReference type="Rhea" id="RHEA:18633"/>
        <dbReference type="ChEBI" id="CHEBI:15377"/>
        <dbReference type="ChEBI" id="CHEBI:15378"/>
        <dbReference type="ChEBI" id="CHEBI:17544"/>
        <dbReference type="ChEBI" id="CHEBI:29985"/>
        <dbReference type="ChEBI" id="CHEBI:30616"/>
        <dbReference type="ChEBI" id="CHEBI:43474"/>
        <dbReference type="ChEBI" id="CHEBI:58228"/>
        <dbReference type="ChEBI" id="CHEBI:58359"/>
        <dbReference type="ChEBI" id="CHEBI:456216"/>
        <dbReference type="EC" id="6.3.5.5"/>
    </reaction>
</comment>
<gene>
    <name evidence="8" type="primary">carA</name>
    <name evidence="10" type="ORF">FC38_GL001168</name>
</gene>
<feature type="domain" description="Carbamoyl-phosphate synthase small subunit N-terminal" evidence="9">
    <location>
        <begin position="3"/>
        <end position="133"/>
    </location>
</feature>
<feature type="binding site" evidence="8">
    <location>
        <position position="292"/>
    </location>
    <ligand>
        <name>L-glutamine</name>
        <dbReference type="ChEBI" id="CHEBI:58359"/>
    </ligand>
</feature>
<feature type="binding site" evidence="8">
    <location>
        <position position="221"/>
    </location>
    <ligand>
        <name>L-glutamine</name>
        <dbReference type="ChEBI" id="CHEBI:58359"/>
    </ligand>
</feature>
<feature type="binding site" evidence="8">
    <location>
        <position position="223"/>
    </location>
    <ligand>
        <name>L-glutamine</name>
        <dbReference type="ChEBI" id="CHEBI:58359"/>
    </ligand>
</feature>
<reference evidence="10 11" key="1">
    <citation type="journal article" date="2015" name="Genome Announc.">
        <title>Expanding the biotechnology potential of lactobacilli through comparative genomics of 213 strains and associated genera.</title>
        <authorList>
            <person name="Sun Z."/>
            <person name="Harris H.M."/>
            <person name="McCann A."/>
            <person name="Guo C."/>
            <person name="Argimon S."/>
            <person name="Zhang W."/>
            <person name="Yang X."/>
            <person name="Jeffery I.B."/>
            <person name="Cooney J.C."/>
            <person name="Kagawa T.F."/>
            <person name="Liu W."/>
            <person name="Song Y."/>
            <person name="Salvetti E."/>
            <person name="Wrobel A."/>
            <person name="Rasinkangas P."/>
            <person name="Parkhill J."/>
            <person name="Rea M.C."/>
            <person name="O'Sullivan O."/>
            <person name="Ritari J."/>
            <person name="Douillard F.P."/>
            <person name="Paul Ross R."/>
            <person name="Yang R."/>
            <person name="Briner A.E."/>
            <person name="Felis G.E."/>
            <person name="de Vos W.M."/>
            <person name="Barrangou R."/>
            <person name="Klaenhammer T.R."/>
            <person name="Caufield P.W."/>
            <person name="Cui Y."/>
            <person name="Zhang H."/>
            <person name="O'Toole P.W."/>
        </authorList>
    </citation>
    <scope>NUCLEOTIDE SEQUENCE [LARGE SCALE GENOMIC DNA]</scope>
    <source>
        <strain evidence="10 11">DSM 23908</strain>
    </source>
</reference>
<evidence type="ECO:0000256" key="1">
    <source>
        <dbReference type="ARBA" id="ARBA00005077"/>
    </source>
</evidence>
<evidence type="ECO:0000313" key="10">
    <source>
        <dbReference type="EMBL" id="KRN10290.1"/>
    </source>
</evidence>
<dbReference type="PRINTS" id="PR00099">
    <property type="entry name" value="CPSGATASE"/>
</dbReference>
<evidence type="ECO:0000256" key="3">
    <source>
        <dbReference type="ARBA" id="ARBA00022598"/>
    </source>
</evidence>
<keyword evidence="11" id="KW-1185">Reference proteome</keyword>
<dbReference type="Gene3D" id="3.40.50.880">
    <property type="match status" value="1"/>
</dbReference>
<dbReference type="Proteomes" id="UP000051521">
    <property type="component" value="Unassembled WGS sequence"/>
</dbReference>
<keyword evidence="4 8" id="KW-0547">Nucleotide-binding</keyword>
<dbReference type="Pfam" id="PF00988">
    <property type="entry name" value="CPSase_sm_chain"/>
    <property type="match status" value="1"/>
</dbReference>
<comment type="caution">
    <text evidence="10">The sequence shown here is derived from an EMBL/GenBank/DDBJ whole genome shotgun (WGS) entry which is preliminary data.</text>
</comment>
<dbReference type="InterPro" id="IPR029062">
    <property type="entry name" value="Class_I_gatase-like"/>
</dbReference>
<keyword evidence="8" id="KW-0055">Arginine biosynthesis</keyword>
<dbReference type="NCBIfam" id="TIGR01368">
    <property type="entry name" value="CPSaseIIsmall"/>
    <property type="match status" value="1"/>
</dbReference>
<dbReference type="Gene3D" id="3.50.30.20">
    <property type="entry name" value="Carbamoyl-phosphate synthase small subunit, N-terminal domain"/>
    <property type="match status" value="1"/>
</dbReference>
<feature type="active site" description="Nucleophile" evidence="8">
    <location>
        <position position="248"/>
    </location>
</feature>
<keyword evidence="6 8" id="KW-0315">Glutamine amidotransferase</keyword>
<evidence type="ECO:0000256" key="7">
    <source>
        <dbReference type="ARBA" id="ARBA00048816"/>
    </source>
</evidence>
<accession>A0ABR5PTY7</accession>
<dbReference type="PANTHER" id="PTHR43418">
    <property type="entry name" value="MULTIFUNCTIONAL TRYPTOPHAN BIOSYNTHESIS PROTEIN-RELATED"/>
    <property type="match status" value="1"/>
</dbReference>
<dbReference type="InterPro" id="IPR006274">
    <property type="entry name" value="CarbamoylP_synth_ssu"/>
</dbReference>
<comment type="subunit">
    <text evidence="8">Composed of two chains; the small (or glutamine) chain promotes the hydrolysis of glutamine to ammonia, which is used by the large (or ammonia) chain to synthesize carbamoyl phosphate. Tetramer of heterodimers (alpha,beta)4.</text>
</comment>
<evidence type="ECO:0000256" key="8">
    <source>
        <dbReference type="HAMAP-Rule" id="MF_01209"/>
    </source>
</evidence>
<dbReference type="NCBIfam" id="NF009475">
    <property type="entry name" value="PRK12838.1"/>
    <property type="match status" value="1"/>
</dbReference>
<dbReference type="Pfam" id="PF00117">
    <property type="entry name" value="GATase"/>
    <property type="match status" value="1"/>
</dbReference>
<feature type="binding site" evidence="8">
    <location>
        <position position="47"/>
    </location>
    <ligand>
        <name>L-glutamine</name>
        <dbReference type="ChEBI" id="CHEBI:58359"/>
    </ligand>
</feature>
<keyword evidence="8" id="KW-0665">Pyrimidine biosynthesis</keyword>
<dbReference type="InterPro" id="IPR017926">
    <property type="entry name" value="GATASE"/>
</dbReference>